<reference evidence="1 2" key="1">
    <citation type="journal article" date="2021" name="Commun. Biol.">
        <title>The genome of Shorea leprosula (Dipterocarpaceae) highlights the ecological relevance of drought in aseasonal tropical rainforests.</title>
        <authorList>
            <person name="Ng K.K.S."/>
            <person name="Kobayashi M.J."/>
            <person name="Fawcett J.A."/>
            <person name="Hatakeyama M."/>
            <person name="Paape T."/>
            <person name="Ng C.H."/>
            <person name="Ang C.C."/>
            <person name="Tnah L.H."/>
            <person name="Lee C.T."/>
            <person name="Nishiyama T."/>
            <person name="Sese J."/>
            <person name="O'Brien M.J."/>
            <person name="Copetti D."/>
            <person name="Mohd Noor M.I."/>
            <person name="Ong R.C."/>
            <person name="Putra M."/>
            <person name="Sireger I.Z."/>
            <person name="Indrioko S."/>
            <person name="Kosugi Y."/>
            <person name="Izuno A."/>
            <person name="Isagi Y."/>
            <person name="Lee S.L."/>
            <person name="Shimizu K.K."/>
        </authorList>
    </citation>
    <scope>NUCLEOTIDE SEQUENCE [LARGE SCALE GENOMIC DNA]</scope>
    <source>
        <strain evidence="1">214</strain>
    </source>
</reference>
<proteinExistence type="predicted"/>
<name>A0AAV5IMA0_9ROSI</name>
<gene>
    <name evidence="1" type="ORF">SLEP1_g12618</name>
</gene>
<organism evidence="1 2">
    <name type="scientific">Rubroshorea leprosula</name>
    <dbReference type="NCBI Taxonomy" id="152421"/>
    <lineage>
        <taxon>Eukaryota</taxon>
        <taxon>Viridiplantae</taxon>
        <taxon>Streptophyta</taxon>
        <taxon>Embryophyta</taxon>
        <taxon>Tracheophyta</taxon>
        <taxon>Spermatophyta</taxon>
        <taxon>Magnoliopsida</taxon>
        <taxon>eudicotyledons</taxon>
        <taxon>Gunneridae</taxon>
        <taxon>Pentapetalae</taxon>
        <taxon>rosids</taxon>
        <taxon>malvids</taxon>
        <taxon>Malvales</taxon>
        <taxon>Dipterocarpaceae</taxon>
        <taxon>Rubroshorea</taxon>
    </lineage>
</organism>
<comment type="caution">
    <text evidence="1">The sequence shown here is derived from an EMBL/GenBank/DDBJ whole genome shotgun (WGS) entry which is preliminary data.</text>
</comment>
<accession>A0AAV5IMA0</accession>
<dbReference type="EMBL" id="BPVZ01000014">
    <property type="protein sequence ID" value="GKU99831.1"/>
    <property type="molecule type" value="Genomic_DNA"/>
</dbReference>
<sequence>MRRGKEPAPRFHRIQALGSKEPRCWVPFGTKAKKFCYFTAVLPMNLLLFYLENPCCSILKQYLISAPIIHFCCLGSNLFSF</sequence>
<keyword evidence="2" id="KW-1185">Reference proteome</keyword>
<dbReference type="AlphaFoldDB" id="A0AAV5IMA0"/>
<dbReference type="Proteomes" id="UP001054252">
    <property type="component" value="Unassembled WGS sequence"/>
</dbReference>
<evidence type="ECO:0000313" key="2">
    <source>
        <dbReference type="Proteomes" id="UP001054252"/>
    </source>
</evidence>
<evidence type="ECO:0000313" key="1">
    <source>
        <dbReference type="EMBL" id="GKU99831.1"/>
    </source>
</evidence>
<protein>
    <submittedName>
        <fullName evidence="1">Uncharacterized protein</fullName>
    </submittedName>
</protein>